<feature type="chain" id="PRO_5013095980" description="Endoglucanase" evidence="2">
    <location>
        <begin position="22"/>
        <end position="320"/>
    </location>
</feature>
<evidence type="ECO:0000313" key="4">
    <source>
        <dbReference type="Proteomes" id="UP000193498"/>
    </source>
</evidence>
<dbReference type="OrthoDB" id="2342176at2759"/>
<evidence type="ECO:0000313" key="3">
    <source>
        <dbReference type="EMBL" id="ORY01957.1"/>
    </source>
</evidence>
<proteinExistence type="predicted"/>
<dbReference type="PANTHER" id="PTHR36182:SF1">
    <property type="entry name" value="PROTEIN, PUTATIVE (AFU_ORTHOLOGUE AFUA_6G10930)-RELATED"/>
    <property type="match status" value="1"/>
</dbReference>
<protein>
    <recommendedName>
        <fullName evidence="5">Endoglucanase</fullName>
    </recommendedName>
</protein>
<dbReference type="Proteomes" id="UP000193498">
    <property type="component" value="Unassembled WGS sequence"/>
</dbReference>
<comment type="caution">
    <text evidence="3">The sequence shown here is derived from an EMBL/GenBank/DDBJ whole genome shotgun (WGS) entry which is preliminary data.</text>
</comment>
<keyword evidence="2" id="KW-0732">Signal</keyword>
<dbReference type="EMBL" id="MCFE01000063">
    <property type="protein sequence ID" value="ORY01957.1"/>
    <property type="molecule type" value="Genomic_DNA"/>
</dbReference>
<feature type="compositionally biased region" description="Low complexity" evidence="1">
    <location>
        <begin position="204"/>
        <end position="239"/>
    </location>
</feature>
<dbReference type="PANTHER" id="PTHR36182">
    <property type="entry name" value="PROTEIN, PUTATIVE (AFU_ORTHOLOGUE AFUA_6G10930)-RELATED"/>
    <property type="match status" value="1"/>
</dbReference>
<organism evidence="3 4">
    <name type="scientific">Basidiobolus meristosporus CBS 931.73</name>
    <dbReference type="NCBI Taxonomy" id="1314790"/>
    <lineage>
        <taxon>Eukaryota</taxon>
        <taxon>Fungi</taxon>
        <taxon>Fungi incertae sedis</taxon>
        <taxon>Zoopagomycota</taxon>
        <taxon>Entomophthoromycotina</taxon>
        <taxon>Basidiobolomycetes</taxon>
        <taxon>Basidiobolales</taxon>
        <taxon>Basidiobolaceae</taxon>
        <taxon>Basidiobolus</taxon>
    </lineage>
</organism>
<gene>
    <name evidence="3" type="ORF">K493DRAFT_312233</name>
</gene>
<dbReference type="Gene3D" id="2.70.50.70">
    <property type="match status" value="1"/>
</dbReference>
<keyword evidence="4" id="KW-1185">Reference proteome</keyword>
<evidence type="ECO:0008006" key="5">
    <source>
        <dbReference type="Google" id="ProtNLM"/>
    </source>
</evidence>
<dbReference type="STRING" id="1314790.A0A1Y1YW79"/>
<dbReference type="AlphaFoldDB" id="A0A1Y1YW79"/>
<name>A0A1Y1YW79_9FUNG</name>
<accession>A0A1Y1YW79</accession>
<feature type="signal peptide" evidence="2">
    <location>
        <begin position="1"/>
        <end position="21"/>
    </location>
</feature>
<evidence type="ECO:0000256" key="2">
    <source>
        <dbReference type="SAM" id="SignalP"/>
    </source>
</evidence>
<reference evidence="3 4" key="1">
    <citation type="submission" date="2016-07" db="EMBL/GenBank/DDBJ databases">
        <title>Pervasive Adenine N6-methylation of Active Genes in Fungi.</title>
        <authorList>
            <consortium name="DOE Joint Genome Institute"/>
            <person name="Mondo S.J."/>
            <person name="Dannebaum R.O."/>
            <person name="Kuo R.C."/>
            <person name="Labutti K."/>
            <person name="Haridas S."/>
            <person name="Kuo A."/>
            <person name="Salamov A."/>
            <person name="Ahrendt S.R."/>
            <person name="Lipzen A."/>
            <person name="Sullivan W."/>
            <person name="Andreopoulos W.B."/>
            <person name="Clum A."/>
            <person name="Lindquist E."/>
            <person name="Daum C."/>
            <person name="Ramamoorthy G.K."/>
            <person name="Gryganskyi A."/>
            <person name="Culley D."/>
            <person name="Magnuson J.K."/>
            <person name="James T.Y."/>
            <person name="O'Malley M.A."/>
            <person name="Stajich J.E."/>
            <person name="Spatafora J.W."/>
            <person name="Visel A."/>
            <person name="Grigoriev I.V."/>
        </authorList>
    </citation>
    <scope>NUCLEOTIDE SEQUENCE [LARGE SCALE GENOMIC DNA]</scope>
    <source>
        <strain evidence="3 4">CBS 931.73</strain>
    </source>
</reference>
<evidence type="ECO:0000256" key="1">
    <source>
        <dbReference type="SAM" id="MobiDB-lite"/>
    </source>
</evidence>
<feature type="region of interest" description="Disordered" evidence="1">
    <location>
        <begin position="203"/>
        <end position="276"/>
    </location>
</feature>
<feature type="compositionally biased region" description="Polar residues" evidence="1">
    <location>
        <begin position="257"/>
        <end position="276"/>
    </location>
</feature>
<dbReference type="InParanoid" id="A0A1Y1YW79"/>
<sequence>MLAKVAFTLTTFCALGSLVSAHMEMTNPPPRESKFNPYYKDGQIDYDMTSPLGGQWTYPCRGYGPGPSVATYQAGGTVGVDLDGGAVHNGGHCQFSLSVDGGKTFVVMKTVMGDCMIAARHYDVPIPKNAPNGKATFAWTWINKTGNREYYMNCADITIQGGSGKCISGPKNLIADLPGYPTIPEFTNGGYDGSDLMAKRPIVTSCSNGSTSDDSGSNPPPASSSTSSSSTPSKTAKSKQGGSYKKPQETSAPEAPSITTDSNSEPTESRGQQASTGASQACEIKCLGGPNFQVRSGYNMPHAGWSGCLYLISNKKTHQI</sequence>